<proteinExistence type="predicted"/>
<accession>A0A078MMY3</accession>
<evidence type="ECO:0000313" key="1">
    <source>
        <dbReference type="EMBL" id="CEA07640.1"/>
    </source>
</evidence>
<dbReference type="PATRIC" id="fig|1461584.3.peg.952"/>
<sequence length="230" mass="23318">MKVGALLVAGAFTLAGCSGGSEGGAEAAPAESSTPTPTLAVGAEQYTADELEAALEAVKADKGLSGDIENDAMLRPQLSGALPDVTTTPDQCQKLITSALDEGIGDGNLAAMTAGEGLLTAVSYKDSSRTEQQADTNEQMLADCAEFTMETAGMVVTGEVEGIDAQTDAPTTQGVRTTVTRDGGTAEAIQISALSGTLQLSITQFDPADMDAAVADAEELINAVLAELEK</sequence>
<gene>
    <name evidence="1" type="ORF">BN1051_00960</name>
</gene>
<name>A0A078MMY3_9MICC</name>
<dbReference type="PROSITE" id="PS51257">
    <property type="entry name" value="PROKAR_LIPOPROTEIN"/>
    <property type="match status" value="1"/>
</dbReference>
<dbReference type="EMBL" id="LN483070">
    <property type="protein sequence ID" value="CEA07640.1"/>
    <property type="molecule type" value="Genomic_DNA"/>
</dbReference>
<reference evidence="1" key="1">
    <citation type="submission" date="2014-07" db="EMBL/GenBank/DDBJ databases">
        <authorList>
            <person name="Urmite Genomes Urmite Genomes"/>
        </authorList>
    </citation>
    <scope>NUCLEOTIDE SEQUENCE</scope>
    <source>
        <strain evidence="1">11W110_air</strain>
    </source>
</reference>
<dbReference type="AlphaFoldDB" id="A0A078MMY3"/>
<organism evidence="1">
    <name type="scientific">Arthrobacter saudimassiliensis</name>
    <dbReference type="NCBI Taxonomy" id="1461584"/>
    <lineage>
        <taxon>Bacteria</taxon>
        <taxon>Bacillati</taxon>
        <taxon>Actinomycetota</taxon>
        <taxon>Actinomycetes</taxon>
        <taxon>Micrococcales</taxon>
        <taxon>Micrococcaceae</taxon>
        <taxon>Arthrobacter</taxon>
    </lineage>
</organism>
<evidence type="ECO:0008006" key="2">
    <source>
        <dbReference type="Google" id="ProtNLM"/>
    </source>
</evidence>
<protein>
    <recommendedName>
        <fullName evidence="2">PknH-like extracellular domain-containing protein</fullName>
    </recommendedName>
</protein>